<dbReference type="InterPro" id="IPR039426">
    <property type="entry name" value="TonB-dep_rcpt-like"/>
</dbReference>
<keyword evidence="8" id="KW-1133">Transmembrane helix</keyword>
<feature type="domain" description="TonB-dependent receptor plug" evidence="9">
    <location>
        <begin position="227"/>
        <end position="333"/>
    </location>
</feature>
<evidence type="ECO:0000313" key="11">
    <source>
        <dbReference type="Proteomes" id="UP001597440"/>
    </source>
</evidence>
<dbReference type="NCBIfam" id="TIGR04057">
    <property type="entry name" value="SusC_RagA_signa"/>
    <property type="match status" value="1"/>
</dbReference>
<comment type="similarity">
    <text evidence="7">Belongs to the TonB-dependent receptor family.</text>
</comment>
<comment type="caution">
    <text evidence="10">The sequence shown here is derived from an EMBL/GenBank/DDBJ whole genome shotgun (WGS) entry which is preliminary data.</text>
</comment>
<dbReference type="InterPro" id="IPR023996">
    <property type="entry name" value="TonB-dep_OMP_SusC/RagA"/>
</dbReference>
<evidence type="ECO:0000256" key="3">
    <source>
        <dbReference type="ARBA" id="ARBA00022452"/>
    </source>
</evidence>
<dbReference type="PROSITE" id="PS52016">
    <property type="entry name" value="TONB_DEPENDENT_REC_3"/>
    <property type="match status" value="1"/>
</dbReference>
<keyword evidence="6 7" id="KW-0998">Cell outer membrane</keyword>
<dbReference type="Pfam" id="PF07715">
    <property type="entry name" value="Plug"/>
    <property type="match status" value="1"/>
</dbReference>
<dbReference type="InterPro" id="IPR012910">
    <property type="entry name" value="Plug_dom"/>
</dbReference>
<reference evidence="11" key="1">
    <citation type="journal article" date="2019" name="Int. J. Syst. Evol. Microbiol.">
        <title>The Global Catalogue of Microorganisms (GCM) 10K type strain sequencing project: providing services to taxonomists for standard genome sequencing and annotation.</title>
        <authorList>
            <consortium name="The Broad Institute Genomics Platform"/>
            <consortium name="The Broad Institute Genome Sequencing Center for Infectious Disease"/>
            <person name="Wu L."/>
            <person name="Ma J."/>
        </authorList>
    </citation>
    <scope>NUCLEOTIDE SEQUENCE [LARGE SCALE GENOMIC DNA]</scope>
    <source>
        <strain evidence="11">KCTC 52298</strain>
    </source>
</reference>
<dbReference type="Gene3D" id="2.170.130.10">
    <property type="entry name" value="TonB-dependent receptor, plug domain"/>
    <property type="match status" value="1"/>
</dbReference>
<evidence type="ECO:0000259" key="9">
    <source>
        <dbReference type="Pfam" id="PF07715"/>
    </source>
</evidence>
<dbReference type="InterPro" id="IPR036942">
    <property type="entry name" value="Beta-barrel_TonB_sf"/>
</dbReference>
<dbReference type="SUPFAM" id="SSF56935">
    <property type="entry name" value="Porins"/>
    <property type="match status" value="1"/>
</dbReference>
<dbReference type="EMBL" id="JBHULD010000001">
    <property type="protein sequence ID" value="MFD2552893.1"/>
    <property type="molecule type" value="Genomic_DNA"/>
</dbReference>
<dbReference type="RefSeq" id="WP_210356286.1">
    <property type="nucleotide sequence ID" value="NZ_JAEQMU010000007.1"/>
</dbReference>
<evidence type="ECO:0000256" key="4">
    <source>
        <dbReference type="ARBA" id="ARBA00022692"/>
    </source>
</evidence>
<evidence type="ECO:0000256" key="1">
    <source>
        <dbReference type="ARBA" id="ARBA00004571"/>
    </source>
</evidence>
<dbReference type="InterPro" id="IPR008969">
    <property type="entry name" value="CarboxyPept-like_regulatory"/>
</dbReference>
<keyword evidence="2 7" id="KW-0813">Transport</keyword>
<gene>
    <name evidence="10" type="ORF">ACFSQW_00725</name>
</gene>
<keyword evidence="11" id="KW-1185">Reference proteome</keyword>
<dbReference type="NCBIfam" id="TIGR04056">
    <property type="entry name" value="OMP_RagA_SusC"/>
    <property type="match status" value="1"/>
</dbReference>
<evidence type="ECO:0000256" key="8">
    <source>
        <dbReference type="SAM" id="Phobius"/>
    </source>
</evidence>
<evidence type="ECO:0000256" key="5">
    <source>
        <dbReference type="ARBA" id="ARBA00023136"/>
    </source>
</evidence>
<keyword evidence="4 7" id="KW-0812">Transmembrane</keyword>
<keyword evidence="3 7" id="KW-1134">Transmembrane beta strand</keyword>
<evidence type="ECO:0000256" key="2">
    <source>
        <dbReference type="ARBA" id="ARBA00022448"/>
    </source>
</evidence>
<dbReference type="SUPFAM" id="SSF49464">
    <property type="entry name" value="Carboxypeptidase regulatory domain-like"/>
    <property type="match status" value="1"/>
</dbReference>
<organism evidence="10 11">
    <name type="scientific">Sphingobacterium tabacisoli</name>
    <dbReference type="NCBI Taxonomy" id="2044855"/>
    <lineage>
        <taxon>Bacteria</taxon>
        <taxon>Pseudomonadati</taxon>
        <taxon>Bacteroidota</taxon>
        <taxon>Sphingobacteriia</taxon>
        <taxon>Sphingobacteriales</taxon>
        <taxon>Sphingobacteriaceae</taxon>
        <taxon>Sphingobacterium</taxon>
    </lineage>
</organism>
<comment type="subcellular location">
    <subcellularLocation>
        <location evidence="1 7">Cell outer membrane</location>
        <topology evidence="1 7">Multi-pass membrane protein</topology>
    </subcellularLocation>
</comment>
<dbReference type="Proteomes" id="UP001597440">
    <property type="component" value="Unassembled WGS sequence"/>
</dbReference>
<evidence type="ECO:0000256" key="6">
    <source>
        <dbReference type="ARBA" id="ARBA00023237"/>
    </source>
</evidence>
<keyword evidence="5 7" id="KW-0472">Membrane</keyword>
<sequence>MNNLSFGKGRYAFSEIPFPIIFRIMKITTALMLVFMTCVYGSGKAQKVSLSLRNATLEEAFKEISKQTNYKFLYNDAVMKGASRVSISLEERNLIEALTQLLESNKMAFKIIDGTITINRSAKRDIIISNGIIDVQNRINGVVKNADGAPLAGASIAVKGTSSGTMTDGKGAFSIQANTGATLIVRYIGYLEKEVVIRNQENLIVTLALDDELDEVVVVAYGTVKRSDFTGSATQIGTKEIDKRPISNVLTALQGAGPGLQTSAPSGAPGSSPNIRIRGIGSYSASNNALIVVDGAPFDGGMANINPADVESVTVLKDAATIAMYGSRGANGVIMVTTKRGKEGKADFNAQVQIGYNENGVPNYNTVSAGEYYELMWQAYTNSLAYASSAANRIPLDIARQIGSGLLPRNSAGQQIYNGKTYNDIVQYLGGYNAFNVANNELVDVNGKLNSNAQIKYKGAPSWEDESTRKGRRNEYGINYSTGIRKTDIYASMSYLEDNGWGLRSSMDRFQGRVNANTEIASWLKTGINLSGASNVYDYASSASGSINNPFYFSRAIAPIYPVYVHDPTTGEMLYDNLGNRRYDYGNLVSEFGLSRPFNSGRHALAETLKNQSKANRDFVSARAYIDVNILPWLTFSTTFSPDITSYREEGYENTEVGDGAPAGRYNQYWYRTFNYTFNQLLRSNNNLGDHNLETVLGHENYSYRLDEISGRRTGQGFDGLYTFSNFSDISSLTSGLLEGTIESYFARANYNFDNKYYLSAMIRRDGNSRFISNLRWANFWSIGGAWRLDKEEFFKNDFTDLLKVRASYGKLGNAQLLTSSGDQNYYPYQPGYSIGYNNASAPGAVLTSLGSPDLTWESQQPLDVGVDFSFLKGRIHGTMEYYHRNSNGLLFNVNQPYHNGGTTSGSYSIQKNVGSVTNKGFEVSLTGNLIRKPDFNWNLTLNLTTIKNKMTKMPEETPEIVSSPYKRAVGRSMYDYYTRTYYGVDPETGRAMYLGLSEDVAYDPKNVDHKLIDKGNGVVDTITFDHNSARQDWLNKSALPPVYGSIVNSFSYKDFDFGFVLTYSLGGYFYEGQYAGLMSSGPSNGANLHRDLFGAWKNPGDVSDIPLMDLNRTAQNGAASSRWLQKASYLNISSVNFAYRLPSQVISKVGIKRARVFASAENLFYWSGRKGFNPVGGITSPTDNSAYTHARTVNFGFNFGF</sequence>
<dbReference type="Gene3D" id="3.55.50.30">
    <property type="match status" value="1"/>
</dbReference>
<feature type="transmembrane region" description="Helical" evidence="8">
    <location>
        <begin position="20"/>
        <end position="43"/>
    </location>
</feature>
<evidence type="ECO:0000256" key="7">
    <source>
        <dbReference type="PROSITE-ProRule" id="PRU01360"/>
    </source>
</evidence>
<dbReference type="InterPro" id="IPR037066">
    <property type="entry name" value="Plug_dom_sf"/>
</dbReference>
<dbReference type="Gene3D" id="2.40.170.20">
    <property type="entry name" value="TonB-dependent receptor, beta-barrel domain"/>
    <property type="match status" value="1"/>
</dbReference>
<dbReference type="Pfam" id="PF13715">
    <property type="entry name" value="CarbopepD_reg_2"/>
    <property type="match status" value="1"/>
</dbReference>
<accession>A0ABW5KWN0</accession>
<dbReference type="Gene3D" id="2.60.40.1120">
    <property type="entry name" value="Carboxypeptidase-like, regulatory domain"/>
    <property type="match status" value="1"/>
</dbReference>
<name>A0ABW5KWN0_9SPHI</name>
<dbReference type="InterPro" id="IPR023997">
    <property type="entry name" value="TonB-dep_OMP_SusC/RagA_CS"/>
</dbReference>
<evidence type="ECO:0000313" key="10">
    <source>
        <dbReference type="EMBL" id="MFD2552893.1"/>
    </source>
</evidence>
<proteinExistence type="inferred from homology"/>
<protein>
    <submittedName>
        <fullName evidence="10">SusC/RagA family TonB-linked outer membrane protein</fullName>
    </submittedName>
</protein>